<dbReference type="PROSITE" id="PS51352">
    <property type="entry name" value="THIOREDOXIN_2"/>
    <property type="match status" value="1"/>
</dbReference>
<feature type="domain" description="Thioredoxin" evidence="3">
    <location>
        <begin position="30"/>
        <end position="171"/>
    </location>
</feature>
<dbReference type="Gene3D" id="3.40.30.10">
    <property type="entry name" value="Glutaredoxin"/>
    <property type="match status" value="1"/>
</dbReference>
<dbReference type="InterPro" id="IPR050553">
    <property type="entry name" value="Thioredoxin_ResA/DsbE_sf"/>
</dbReference>
<protein>
    <submittedName>
        <fullName evidence="4">Thiol-disulfide oxidoreductase</fullName>
    </submittedName>
</protein>
<evidence type="ECO:0000256" key="2">
    <source>
        <dbReference type="SAM" id="SignalP"/>
    </source>
</evidence>
<dbReference type="PANTHER" id="PTHR42852:SF17">
    <property type="entry name" value="THIOREDOXIN-LIKE PROTEIN HI_1115"/>
    <property type="match status" value="1"/>
</dbReference>
<dbReference type="InterPro" id="IPR013766">
    <property type="entry name" value="Thioredoxin_domain"/>
</dbReference>
<comment type="caution">
    <text evidence="4">The sequence shown here is derived from an EMBL/GenBank/DDBJ whole genome shotgun (WGS) entry which is preliminary data.</text>
</comment>
<evidence type="ECO:0000256" key="1">
    <source>
        <dbReference type="ARBA" id="ARBA00023284"/>
    </source>
</evidence>
<dbReference type="Pfam" id="PF00578">
    <property type="entry name" value="AhpC-TSA"/>
    <property type="match status" value="1"/>
</dbReference>
<keyword evidence="1" id="KW-0676">Redox-active center</keyword>
<keyword evidence="5" id="KW-1185">Reference proteome</keyword>
<evidence type="ECO:0000313" key="4">
    <source>
        <dbReference type="EMBL" id="KWT93569.1"/>
    </source>
</evidence>
<feature type="signal peptide" evidence="2">
    <location>
        <begin position="1"/>
        <end position="20"/>
    </location>
</feature>
<dbReference type="InterPro" id="IPR000866">
    <property type="entry name" value="AhpC/TSA"/>
</dbReference>
<dbReference type="Proteomes" id="UP000060487">
    <property type="component" value="Unassembled WGS sequence"/>
</dbReference>
<evidence type="ECO:0000313" key="5">
    <source>
        <dbReference type="Proteomes" id="UP000060487"/>
    </source>
</evidence>
<dbReference type="SUPFAM" id="SSF52833">
    <property type="entry name" value="Thioredoxin-like"/>
    <property type="match status" value="1"/>
</dbReference>
<organism evidence="4 5">
    <name type="scientific">Candidatus Magnetominusculus xianensis</name>
    <dbReference type="NCBI Taxonomy" id="1748249"/>
    <lineage>
        <taxon>Bacteria</taxon>
        <taxon>Pseudomonadati</taxon>
        <taxon>Nitrospirota</taxon>
        <taxon>Nitrospiria</taxon>
        <taxon>Nitrospirales</taxon>
        <taxon>Nitrospiraceae</taxon>
        <taxon>Candidatus Magnetominusculus</taxon>
    </lineage>
</organism>
<accession>A0ABR5SJ51</accession>
<dbReference type="InterPro" id="IPR036249">
    <property type="entry name" value="Thioredoxin-like_sf"/>
</dbReference>
<dbReference type="EMBL" id="LNQR01000008">
    <property type="protein sequence ID" value="KWT93569.1"/>
    <property type="molecule type" value="Genomic_DNA"/>
</dbReference>
<dbReference type="PANTHER" id="PTHR42852">
    <property type="entry name" value="THIOL:DISULFIDE INTERCHANGE PROTEIN DSBE"/>
    <property type="match status" value="1"/>
</dbReference>
<dbReference type="PROSITE" id="PS00194">
    <property type="entry name" value="THIOREDOXIN_1"/>
    <property type="match status" value="1"/>
</dbReference>
<name>A0ABR5SJ51_9BACT</name>
<sequence length="171" mass="19060">MIKYCCTLMLCLLLATNAGAVPPAPWEADEIIGKTAPDFTLKTLDGKTFSLSSLKGKAILINFWATWCPPCVEELPSMNKLYLKYKQNGFEVVAVDLDSSLAKVKQFVAKNPLNFVVALDPDKHVAKKLYKVTAQPTSYLINIEGKIVKKYLGSVDWFDDSAQKEIQELLQ</sequence>
<proteinExistence type="predicted"/>
<dbReference type="CDD" id="cd02966">
    <property type="entry name" value="TlpA_like_family"/>
    <property type="match status" value="1"/>
</dbReference>
<gene>
    <name evidence="4" type="ORF">ASN18_0292</name>
</gene>
<evidence type="ECO:0000259" key="3">
    <source>
        <dbReference type="PROSITE" id="PS51352"/>
    </source>
</evidence>
<keyword evidence="2" id="KW-0732">Signal</keyword>
<dbReference type="RefSeq" id="WP_085050827.1">
    <property type="nucleotide sequence ID" value="NZ_LNQR01000008.1"/>
</dbReference>
<feature type="chain" id="PRO_5046382616" evidence="2">
    <location>
        <begin position="21"/>
        <end position="171"/>
    </location>
</feature>
<reference evidence="4 5" key="1">
    <citation type="submission" date="2015-11" db="EMBL/GenBank/DDBJ databases">
        <authorList>
            <person name="Lin W."/>
        </authorList>
    </citation>
    <scope>NUCLEOTIDE SEQUENCE [LARGE SCALE GENOMIC DNA]</scope>
    <source>
        <strain evidence="4 5">HCH-1</strain>
    </source>
</reference>
<dbReference type="InterPro" id="IPR017937">
    <property type="entry name" value="Thioredoxin_CS"/>
</dbReference>